<dbReference type="Gene3D" id="2.60.120.200">
    <property type="match status" value="1"/>
</dbReference>
<evidence type="ECO:0008006" key="2">
    <source>
        <dbReference type="Google" id="ProtNLM"/>
    </source>
</evidence>
<evidence type="ECO:0000313" key="1">
    <source>
        <dbReference type="EMBL" id="GAF81851.1"/>
    </source>
</evidence>
<dbReference type="InterPro" id="IPR013320">
    <property type="entry name" value="ConA-like_dom_sf"/>
</dbReference>
<protein>
    <recommendedName>
        <fullName evidence="2">LamG-like jellyroll fold domain-containing protein</fullName>
    </recommendedName>
</protein>
<organism evidence="1">
    <name type="scientific">marine sediment metagenome</name>
    <dbReference type="NCBI Taxonomy" id="412755"/>
    <lineage>
        <taxon>unclassified sequences</taxon>
        <taxon>metagenomes</taxon>
        <taxon>ecological metagenomes</taxon>
    </lineage>
</organism>
<name>X0T3B6_9ZZZZ</name>
<dbReference type="SUPFAM" id="SSF49899">
    <property type="entry name" value="Concanavalin A-like lectins/glucanases"/>
    <property type="match status" value="1"/>
</dbReference>
<sequence>MALGKHFPRVRLGTDLVAYYNLNVGFYTTGKVFDYSRKGHTGTVAGTSCLPKYPGFNFDGSKDYIDTDDSFQSTFQSDFSISVWIKPDDGQPSHTEYVYGVDGFDINNRVYLGYTSQGQLTAGYSANTNGINKITVSLFQNGQEDWHHIVVIVKSLNGVTLYIYLDGTYITSGNHPSAVIGDYTSSQNLLIGNVATTGRDDNFFDGLIGEVMIYEKELTATEIKGLYRQTKRFYTKE</sequence>
<gene>
    <name evidence="1" type="ORF">S01H1_04018</name>
</gene>
<dbReference type="EMBL" id="BARS01002144">
    <property type="protein sequence ID" value="GAF81851.1"/>
    <property type="molecule type" value="Genomic_DNA"/>
</dbReference>
<dbReference type="AlphaFoldDB" id="X0T3B6"/>
<proteinExistence type="predicted"/>
<comment type="caution">
    <text evidence="1">The sequence shown here is derived from an EMBL/GenBank/DDBJ whole genome shotgun (WGS) entry which is preliminary data.</text>
</comment>
<dbReference type="Pfam" id="PF13385">
    <property type="entry name" value="Laminin_G_3"/>
    <property type="match status" value="1"/>
</dbReference>
<reference evidence="1" key="1">
    <citation type="journal article" date="2014" name="Front. Microbiol.">
        <title>High frequency of phylogenetically diverse reductive dehalogenase-homologous genes in deep subseafloor sedimentary metagenomes.</title>
        <authorList>
            <person name="Kawai M."/>
            <person name="Futagami T."/>
            <person name="Toyoda A."/>
            <person name="Takaki Y."/>
            <person name="Nishi S."/>
            <person name="Hori S."/>
            <person name="Arai W."/>
            <person name="Tsubouchi T."/>
            <person name="Morono Y."/>
            <person name="Uchiyama I."/>
            <person name="Ito T."/>
            <person name="Fujiyama A."/>
            <person name="Inagaki F."/>
            <person name="Takami H."/>
        </authorList>
    </citation>
    <scope>NUCLEOTIDE SEQUENCE</scope>
    <source>
        <strain evidence="1">Expedition CK06-06</strain>
    </source>
</reference>
<accession>X0T3B6</accession>